<organism evidence="2 3">
    <name type="scientific">Diacronema lutheri</name>
    <name type="common">Unicellular marine alga</name>
    <name type="synonym">Monochrysis lutheri</name>
    <dbReference type="NCBI Taxonomy" id="2081491"/>
    <lineage>
        <taxon>Eukaryota</taxon>
        <taxon>Haptista</taxon>
        <taxon>Haptophyta</taxon>
        <taxon>Pavlovophyceae</taxon>
        <taxon>Pavlovales</taxon>
        <taxon>Pavlovaceae</taxon>
        <taxon>Diacronema</taxon>
    </lineage>
</organism>
<sequence length="94" mass="10053">MAAPNVTPLVLGAAAAISLGVYLDSTVSRAASAAKHGSSSQRGAEAGVRRRESFVPRSPSSSEQQKPLDDFSKLVNGHHDSLDDTIREVQFWFN</sequence>
<gene>
    <name evidence="2" type="ORF">KFE25_008027</name>
</gene>
<protein>
    <submittedName>
        <fullName evidence="2">Uncharacterized protein</fullName>
    </submittedName>
</protein>
<name>A0A8J5XKV8_DIALT</name>
<accession>A0A8J5XKV8</accession>
<evidence type="ECO:0000313" key="3">
    <source>
        <dbReference type="Proteomes" id="UP000751190"/>
    </source>
</evidence>
<comment type="caution">
    <text evidence="2">The sequence shown here is derived from an EMBL/GenBank/DDBJ whole genome shotgun (WGS) entry which is preliminary data.</text>
</comment>
<dbReference type="AlphaFoldDB" id="A0A8J5XKV8"/>
<feature type="region of interest" description="Disordered" evidence="1">
    <location>
        <begin position="32"/>
        <end position="72"/>
    </location>
</feature>
<dbReference type="Proteomes" id="UP000751190">
    <property type="component" value="Unassembled WGS sequence"/>
</dbReference>
<evidence type="ECO:0000313" key="2">
    <source>
        <dbReference type="EMBL" id="KAG8466648.1"/>
    </source>
</evidence>
<proteinExistence type="predicted"/>
<keyword evidence="3" id="KW-1185">Reference proteome</keyword>
<dbReference type="EMBL" id="JAGTXO010000007">
    <property type="protein sequence ID" value="KAG8466648.1"/>
    <property type="molecule type" value="Genomic_DNA"/>
</dbReference>
<evidence type="ECO:0000256" key="1">
    <source>
        <dbReference type="SAM" id="MobiDB-lite"/>
    </source>
</evidence>
<reference evidence="2" key="1">
    <citation type="submission" date="2021-05" db="EMBL/GenBank/DDBJ databases">
        <title>The genome of the haptophyte Pavlova lutheri (Diacronema luteri, Pavlovales) - a model for lipid biosynthesis in eukaryotic algae.</title>
        <authorList>
            <person name="Hulatt C.J."/>
            <person name="Posewitz M.C."/>
        </authorList>
    </citation>
    <scope>NUCLEOTIDE SEQUENCE</scope>
    <source>
        <strain evidence="2">NIVA-4/92</strain>
    </source>
</reference>